<keyword evidence="3" id="KW-1185">Reference proteome</keyword>
<comment type="caution">
    <text evidence="2">The sequence shown here is derived from an EMBL/GenBank/DDBJ whole genome shotgun (WGS) entry which is preliminary data.</text>
</comment>
<dbReference type="EMBL" id="PVNH01000004">
    <property type="protein sequence ID" value="PRX48733.1"/>
    <property type="molecule type" value="Genomic_DNA"/>
</dbReference>
<dbReference type="AlphaFoldDB" id="A0A2T0LXI3"/>
<proteinExistence type="predicted"/>
<dbReference type="OrthoDB" id="9828736at2"/>
<evidence type="ECO:0000313" key="3">
    <source>
        <dbReference type="Proteomes" id="UP000238362"/>
    </source>
</evidence>
<evidence type="ECO:0000256" key="1">
    <source>
        <dbReference type="SAM" id="Phobius"/>
    </source>
</evidence>
<keyword evidence="1" id="KW-1133">Transmembrane helix</keyword>
<name>A0A2T0LXI3_9PSEU</name>
<reference evidence="2 3" key="1">
    <citation type="submission" date="2018-03" db="EMBL/GenBank/DDBJ databases">
        <title>Genomic Encyclopedia of Type Strains, Phase III (KMG-III): the genomes of soil and plant-associated and newly described type strains.</title>
        <authorList>
            <person name="Whitman W."/>
        </authorList>
    </citation>
    <scope>NUCLEOTIDE SEQUENCE [LARGE SCALE GENOMIC DNA]</scope>
    <source>
        <strain evidence="2 3">CGMCC 4.7125</strain>
    </source>
</reference>
<dbReference type="Proteomes" id="UP000238362">
    <property type="component" value="Unassembled WGS sequence"/>
</dbReference>
<feature type="transmembrane region" description="Helical" evidence="1">
    <location>
        <begin position="6"/>
        <end position="27"/>
    </location>
</feature>
<organism evidence="2 3">
    <name type="scientific">Prauserella shujinwangii</name>
    <dbReference type="NCBI Taxonomy" id="1453103"/>
    <lineage>
        <taxon>Bacteria</taxon>
        <taxon>Bacillati</taxon>
        <taxon>Actinomycetota</taxon>
        <taxon>Actinomycetes</taxon>
        <taxon>Pseudonocardiales</taxon>
        <taxon>Pseudonocardiaceae</taxon>
        <taxon>Prauserella</taxon>
    </lineage>
</organism>
<protein>
    <submittedName>
        <fullName evidence="2">Uncharacterized protein</fullName>
    </submittedName>
</protein>
<accession>A0A2T0LXI3</accession>
<gene>
    <name evidence="2" type="ORF">B0I33_104551</name>
</gene>
<dbReference type="RefSeq" id="WP_106178806.1">
    <property type="nucleotide sequence ID" value="NZ_PVNH01000004.1"/>
</dbReference>
<sequence>MNLRKIGVVAAMWVLGLASIAFFAWTVEWLDGQRVQAAEAAEAPAPVAERQPLAALTAGAARSAATARHDLAEGHRSEASHAIDAAWRAAEVGLETSHGQVKQAYEAALRRLHFARQDLHYGRAGSARDELRQVVTALEPVIGRARELSPGVPSPVVWPGYRHAVLLDATGSMIGKVRGIERGQDGSPVAVVHVGGSNDVLGFLDFGGRTVRVPADQLLWGPRGFVGAVYVALPVQATEDIRGIG</sequence>
<evidence type="ECO:0000313" key="2">
    <source>
        <dbReference type="EMBL" id="PRX48733.1"/>
    </source>
</evidence>
<keyword evidence="1" id="KW-0472">Membrane</keyword>
<keyword evidence="1" id="KW-0812">Transmembrane</keyword>